<dbReference type="STRING" id="1503961.SAMN05421736_102174"/>
<feature type="compositionally biased region" description="Basic residues" evidence="2">
    <location>
        <begin position="104"/>
        <end position="115"/>
    </location>
</feature>
<dbReference type="Pfam" id="PF02639">
    <property type="entry name" value="DUF188"/>
    <property type="match status" value="1"/>
</dbReference>
<comment type="similarity">
    <text evidence="1">Belongs to the UPF0178 family.</text>
</comment>
<sequence>MVKEILRCAEAYRKQVIFVSSYAHLRKEKFPSFVEYVLVDANKEEADLAIINKSGKGDLAVTDDLGLSGILLAKGVYVLTSRGKLLTNEEMDFLLDVRYQSAKQRRSGLRTKGPKKLTQDNQSNFQKQLEKILSNQQEF</sequence>
<accession>A0A1H3KLC9</accession>
<dbReference type="InterPro" id="IPR003791">
    <property type="entry name" value="UPF0178"/>
</dbReference>
<dbReference type="PANTHER" id="PTHR35146">
    <property type="entry name" value="UPF0178 PROTEIN YAII"/>
    <property type="match status" value="1"/>
</dbReference>
<organism evidence="3 4">
    <name type="scientific">Evansella caseinilytica</name>
    <dbReference type="NCBI Taxonomy" id="1503961"/>
    <lineage>
        <taxon>Bacteria</taxon>
        <taxon>Bacillati</taxon>
        <taxon>Bacillota</taxon>
        <taxon>Bacilli</taxon>
        <taxon>Bacillales</taxon>
        <taxon>Bacillaceae</taxon>
        <taxon>Evansella</taxon>
    </lineage>
</organism>
<gene>
    <name evidence="3" type="ORF">SAMN05421736_102174</name>
</gene>
<reference evidence="4" key="1">
    <citation type="submission" date="2016-10" db="EMBL/GenBank/DDBJ databases">
        <authorList>
            <person name="Varghese N."/>
            <person name="Submissions S."/>
        </authorList>
    </citation>
    <scope>NUCLEOTIDE SEQUENCE [LARGE SCALE GENOMIC DNA]</scope>
    <source>
        <strain evidence="4">SP</strain>
    </source>
</reference>
<proteinExistence type="inferred from homology"/>
<dbReference type="EMBL" id="FNPI01000002">
    <property type="protein sequence ID" value="SDY52384.1"/>
    <property type="molecule type" value="Genomic_DNA"/>
</dbReference>
<name>A0A1H3KLC9_9BACI</name>
<dbReference type="Proteomes" id="UP000198935">
    <property type="component" value="Unassembled WGS sequence"/>
</dbReference>
<dbReference type="AlphaFoldDB" id="A0A1H3KLC9"/>
<evidence type="ECO:0000313" key="3">
    <source>
        <dbReference type="EMBL" id="SDY52384.1"/>
    </source>
</evidence>
<evidence type="ECO:0000256" key="2">
    <source>
        <dbReference type="SAM" id="MobiDB-lite"/>
    </source>
</evidence>
<keyword evidence="4" id="KW-1185">Reference proteome</keyword>
<protein>
    <submittedName>
        <fullName evidence="3">Uncharacterized protein</fullName>
    </submittedName>
</protein>
<feature type="region of interest" description="Disordered" evidence="2">
    <location>
        <begin position="104"/>
        <end position="124"/>
    </location>
</feature>
<evidence type="ECO:0000313" key="4">
    <source>
        <dbReference type="Proteomes" id="UP000198935"/>
    </source>
</evidence>
<dbReference type="PANTHER" id="PTHR35146:SF1">
    <property type="entry name" value="UPF0178 PROTEIN YAII"/>
    <property type="match status" value="1"/>
</dbReference>
<evidence type="ECO:0000256" key="1">
    <source>
        <dbReference type="ARBA" id="ARBA00008522"/>
    </source>
</evidence>